<dbReference type="InterPro" id="IPR012547">
    <property type="entry name" value="PDDEXK_9"/>
</dbReference>
<dbReference type="EMBL" id="ABVR01000041">
    <property type="protein sequence ID" value="EEG89351.1"/>
    <property type="molecule type" value="Genomic_DNA"/>
</dbReference>
<sequence>MKLKSLNRKIIVHRMRAVENADGVSGLEAECEIDLHFYNSCTTGEKRLYSYYRHRGRAHKMGQFLNNKEPYDKYRTVKNGPYFVDKSEILEELIPALQQEQRFFCITRPRRFGKTIMANMIAAFFENTEEESLFDDLYISRYKHYKEQAGRHDVIYIDFSEMPRGCRNYQEYILRIQDGLIRDIEEAYPELEIKSDAAVWDILSHVFDKTGDKFVFVMDEWDAVFHMSFITEQDRENFLLFLKLLLKGKSYVELAYMTGVLPIAKYSDGSELNMFLEYNMATRVRFSEYFGFSDEEVDVLYDRYLKNTKKPQITRESLREWYDGYHTASGERLYNPRSVVCALTDNQLSNYWVSSGKYDSVFTYIRYNVDQIQNDLTLMFAGEKIPSGIQEYAATAQELKTKEEIYSAMVVYGLLTYDNGMVFIPNKELMGSYAAMMKKEESLGYVYRLANASSQMLQATLAGDTETMAKIIQYAHNTEVPILSYNNETELSAIINLVYLAARDQYGVEREDKAGKGYVDFIFYPIRHDQDCMILELKVDHKPEEAIAQIKEKEYALRFKGKTAERKEYTGRILAVGISYNSKTKEHECKIEQL</sequence>
<proteinExistence type="predicted"/>
<feature type="domain" description="AAA-ATPase-like" evidence="1">
    <location>
        <begin position="78"/>
        <end position="266"/>
    </location>
</feature>
<reference evidence="2 3" key="2">
    <citation type="submission" date="2009-03" db="EMBL/GenBank/DDBJ databases">
        <title>Draft genome sequence of Coprococcus comes (ATCC 27758).</title>
        <authorList>
            <person name="Sudarsanam P."/>
            <person name="Ley R."/>
            <person name="Guruge J."/>
            <person name="Turnbaugh P.J."/>
            <person name="Mahowald M."/>
            <person name="Liep D."/>
            <person name="Gordon J."/>
        </authorList>
    </citation>
    <scope>NUCLEOTIDE SEQUENCE [LARGE SCALE GENOMIC DNA]</scope>
    <source>
        <strain evidence="2 3">ATCC 27758</strain>
    </source>
</reference>
<dbReference type="InterPro" id="IPR027417">
    <property type="entry name" value="P-loop_NTPase"/>
</dbReference>
<gene>
    <name evidence="2" type="ORF">COPCOM_02333</name>
</gene>
<organism evidence="2 3">
    <name type="scientific">Coprococcus comes ATCC 27758</name>
    <dbReference type="NCBI Taxonomy" id="470146"/>
    <lineage>
        <taxon>Bacteria</taxon>
        <taxon>Bacillati</taxon>
        <taxon>Bacillota</taxon>
        <taxon>Clostridia</taxon>
        <taxon>Lachnospirales</taxon>
        <taxon>Lachnospiraceae</taxon>
        <taxon>Coprococcus</taxon>
    </lineage>
</organism>
<dbReference type="PANTHER" id="PTHR34825:SF1">
    <property type="entry name" value="AAA-ATPASE-LIKE DOMAIN-CONTAINING PROTEIN"/>
    <property type="match status" value="1"/>
</dbReference>
<evidence type="ECO:0000313" key="3">
    <source>
        <dbReference type="Proteomes" id="UP000003793"/>
    </source>
</evidence>
<dbReference type="InterPro" id="IPR018631">
    <property type="entry name" value="AAA-ATPase-like_dom"/>
</dbReference>
<dbReference type="PANTHER" id="PTHR34825">
    <property type="entry name" value="CONSERVED PROTEIN, WITH A WEAK D-GALACTARATE DEHYDRATASE/ALTRONATE HYDROLASE DOMAIN"/>
    <property type="match status" value="1"/>
</dbReference>
<comment type="caution">
    <text evidence="2">The sequence shown here is derived from an EMBL/GenBank/DDBJ whole genome shotgun (WGS) entry which is preliminary data.</text>
</comment>
<accession>C0BB77</accession>
<reference evidence="2 3" key="1">
    <citation type="submission" date="2009-02" db="EMBL/GenBank/DDBJ databases">
        <authorList>
            <person name="Fulton L."/>
            <person name="Clifton S."/>
            <person name="Fulton B."/>
            <person name="Xu J."/>
            <person name="Minx P."/>
            <person name="Pepin K.H."/>
            <person name="Johnson M."/>
            <person name="Bhonagiri V."/>
            <person name="Nash W.E."/>
            <person name="Mardis E.R."/>
            <person name="Wilson R.K."/>
        </authorList>
    </citation>
    <scope>NUCLEOTIDE SEQUENCE [LARGE SCALE GENOMIC DNA]</scope>
    <source>
        <strain evidence="2 3">ATCC 27758</strain>
    </source>
</reference>
<name>C0BB77_9FIRM</name>
<protein>
    <recommendedName>
        <fullName evidence="1">AAA-ATPase-like domain-containing protein</fullName>
    </recommendedName>
</protein>
<dbReference type="Pfam" id="PF09820">
    <property type="entry name" value="AAA-ATPase_like"/>
    <property type="match status" value="1"/>
</dbReference>
<dbReference type="HOGENOM" id="CLU_032468_0_0_9"/>
<evidence type="ECO:0000313" key="2">
    <source>
        <dbReference type="EMBL" id="EEG89351.1"/>
    </source>
</evidence>
<dbReference type="SUPFAM" id="SSF52540">
    <property type="entry name" value="P-loop containing nucleoside triphosphate hydrolases"/>
    <property type="match status" value="1"/>
</dbReference>
<evidence type="ECO:0000259" key="1">
    <source>
        <dbReference type="Pfam" id="PF09820"/>
    </source>
</evidence>
<dbReference type="Gene3D" id="3.40.50.300">
    <property type="entry name" value="P-loop containing nucleotide triphosphate hydrolases"/>
    <property type="match status" value="1"/>
</dbReference>
<dbReference type="AlphaFoldDB" id="C0BB77"/>
<dbReference type="Pfam" id="PF08011">
    <property type="entry name" value="PDDEXK_9"/>
    <property type="match status" value="1"/>
</dbReference>
<dbReference type="Proteomes" id="UP000003793">
    <property type="component" value="Unassembled WGS sequence"/>
</dbReference>